<dbReference type="PANTHER" id="PTHR31650:SF1">
    <property type="entry name" value="WAX ESTER SYNTHASE_DIACYLGLYCEROL ACYLTRANSFERASE 4-RELATED"/>
    <property type="match status" value="1"/>
</dbReference>
<comment type="catalytic activity">
    <reaction evidence="6">
        <text>a long chain fatty alcohol + a fatty acyl-CoA = a long-chain alcohol wax ester + CoA</text>
        <dbReference type="Rhea" id="RHEA:38443"/>
        <dbReference type="ChEBI" id="CHEBI:17135"/>
        <dbReference type="ChEBI" id="CHEBI:57287"/>
        <dbReference type="ChEBI" id="CHEBI:77636"/>
        <dbReference type="ChEBI" id="CHEBI:235323"/>
        <dbReference type="EC" id="2.3.1.75"/>
    </reaction>
</comment>
<gene>
    <name evidence="12" type="ORF">HK099_004715</name>
</gene>
<reference evidence="12" key="1">
    <citation type="submission" date="2020-05" db="EMBL/GenBank/DDBJ databases">
        <title>Phylogenomic resolution of chytrid fungi.</title>
        <authorList>
            <person name="Stajich J.E."/>
            <person name="Amses K."/>
            <person name="Simmons R."/>
            <person name="Seto K."/>
            <person name="Myers J."/>
            <person name="Bonds A."/>
            <person name="Quandt C.A."/>
            <person name="Barry K."/>
            <person name="Liu P."/>
            <person name="Grigoriev I."/>
            <person name="Longcore J.E."/>
            <person name="James T.Y."/>
        </authorList>
    </citation>
    <scope>NUCLEOTIDE SEQUENCE</scope>
    <source>
        <strain evidence="12">JEL0476</strain>
    </source>
</reference>
<keyword evidence="9" id="KW-0472">Membrane</keyword>
<evidence type="ECO:0000313" key="12">
    <source>
        <dbReference type="EMBL" id="KAJ3219400.1"/>
    </source>
</evidence>
<dbReference type="GO" id="GO:0005886">
    <property type="term" value="C:plasma membrane"/>
    <property type="evidence" value="ECO:0007669"/>
    <property type="project" value="TreeGrafter"/>
</dbReference>
<evidence type="ECO:0000256" key="7">
    <source>
        <dbReference type="ARBA" id="ARBA00048109"/>
    </source>
</evidence>
<comment type="similarity">
    <text evidence="5">In the N-terminal section; belongs to the long-chain O-acyltransferase family.</text>
</comment>
<evidence type="ECO:0000259" key="10">
    <source>
        <dbReference type="Pfam" id="PF03007"/>
    </source>
</evidence>
<dbReference type="InterPro" id="IPR045034">
    <property type="entry name" value="O-acyltransferase_WSD1-like"/>
</dbReference>
<dbReference type="GO" id="GO:0047196">
    <property type="term" value="F:long-chain-alcohol O-fatty-acyltransferase activity"/>
    <property type="evidence" value="ECO:0007669"/>
    <property type="project" value="UniProtKB-EC"/>
</dbReference>
<feature type="region of interest" description="Disordered" evidence="8">
    <location>
        <begin position="155"/>
        <end position="177"/>
    </location>
</feature>
<dbReference type="AlphaFoldDB" id="A0AAD5U2P3"/>
<evidence type="ECO:0000256" key="8">
    <source>
        <dbReference type="SAM" id="MobiDB-lite"/>
    </source>
</evidence>
<feature type="compositionally biased region" description="Low complexity" evidence="8">
    <location>
        <begin position="162"/>
        <end position="173"/>
    </location>
</feature>
<comment type="catalytic activity">
    <reaction evidence="7">
        <text>an acyl-CoA + a 1,2-diacyl-sn-glycerol = a triacyl-sn-glycerol + CoA</text>
        <dbReference type="Rhea" id="RHEA:10868"/>
        <dbReference type="ChEBI" id="CHEBI:17815"/>
        <dbReference type="ChEBI" id="CHEBI:57287"/>
        <dbReference type="ChEBI" id="CHEBI:58342"/>
        <dbReference type="ChEBI" id="CHEBI:64615"/>
        <dbReference type="EC" id="2.3.1.20"/>
    </reaction>
</comment>
<dbReference type="InterPro" id="IPR009721">
    <property type="entry name" value="O-acyltransferase_WSD1_C"/>
</dbReference>
<evidence type="ECO:0000259" key="11">
    <source>
        <dbReference type="Pfam" id="PF06974"/>
    </source>
</evidence>
<evidence type="ECO:0000256" key="5">
    <source>
        <dbReference type="ARBA" id="ARBA00024360"/>
    </source>
</evidence>
<accession>A0AAD5U2P3</accession>
<dbReference type="PANTHER" id="PTHR31650">
    <property type="entry name" value="O-ACYLTRANSFERASE (WSD1-LIKE) FAMILY PROTEIN"/>
    <property type="match status" value="1"/>
</dbReference>
<evidence type="ECO:0000256" key="3">
    <source>
        <dbReference type="ARBA" id="ARBA00022679"/>
    </source>
</evidence>
<proteinExistence type="inferred from homology"/>
<keyword evidence="9" id="KW-1133">Transmembrane helix</keyword>
<dbReference type="EMBL" id="JADGJW010000340">
    <property type="protein sequence ID" value="KAJ3219400.1"/>
    <property type="molecule type" value="Genomic_DNA"/>
</dbReference>
<evidence type="ECO:0000256" key="2">
    <source>
        <dbReference type="ARBA" id="ARBA00005189"/>
    </source>
</evidence>
<keyword evidence="4" id="KW-0012">Acyltransferase</keyword>
<protein>
    <recommendedName>
        <fullName evidence="14">Diacylglycerol O-acyltransferase</fullName>
    </recommendedName>
</protein>
<dbReference type="GO" id="GO:0019432">
    <property type="term" value="P:triglyceride biosynthetic process"/>
    <property type="evidence" value="ECO:0007669"/>
    <property type="project" value="TreeGrafter"/>
</dbReference>
<evidence type="ECO:0000256" key="1">
    <source>
        <dbReference type="ARBA" id="ARBA00004771"/>
    </source>
</evidence>
<evidence type="ECO:0000256" key="6">
    <source>
        <dbReference type="ARBA" id="ARBA00047604"/>
    </source>
</evidence>
<sequence length="462" mass="51829">MTVAGLYTFQDDEMDHELVKAQIASFVSTPNQKRSRQIIVQGVSALDRPYWKDDEKFSIENHFRVVNLKDTSKKELLEQVSIIHSSEFDKSKPRWEAVWLQGGRKPAMLLRAHHSISDGQGFVRGLLTFVASLDPNVDIASLQYSAGRAVTESKIDAEKSSNNKSAKAANNNSQKKKPSTFQNFFLYCMKIFFFIYGTYLALKNFLKLLFFRRKSMQKNQISRSKQVGWSTEVSLDSVKLVKNVFGVSVNDVLVSALAGALETFLISKKELKDNSFWFMIPTSLRNPADWSVSNQSTVYCLNIPIAGSDHKKRLGSLNKKMKSLKSSSEPIWANIFQSLSMRYPNLVPQLALDYSIGKNFAAVVTNVPGPAENIKWAGKKIEEIVALIPQAYSNSLGCAIYTYAGKVTISIMMDEILNDSCFDKGAAQEIAELFDSNFNEMLEMALAKKVNGDEIKSHIKSD</sequence>
<dbReference type="InterPro" id="IPR004255">
    <property type="entry name" value="O-acyltransferase_WSD1_N"/>
</dbReference>
<feature type="domain" description="O-acyltransferase WSD1-like N-terminal" evidence="10">
    <location>
        <begin position="28"/>
        <end position="252"/>
    </location>
</feature>
<feature type="domain" description="O-acyltransferase WSD1 C-terminal" evidence="11">
    <location>
        <begin position="294"/>
        <end position="416"/>
    </location>
</feature>
<organism evidence="12 13">
    <name type="scientific">Clydaea vesicula</name>
    <dbReference type="NCBI Taxonomy" id="447962"/>
    <lineage>
        <taxon>Eukaryota</taxon>
        <taxon>Fungi</taxon>
        <taxon>Fungi incertae sedis</taxon>
        <taxon>Chytridiomycota</taxon>
        <taxon>Chytridiomycota incertae sedis</taxon>
        <taxon>Chytridiomycetes</taxon>
        <taxon>Lobulomycetales</taxon>
        <taxon>Lobulomycetaceae</taxon>
        <taxon>Clydaea</taxon>
    </lineage>
</organism>
<evidence type="ECO:0008006" key="14">
    <source>
        <dbReference type="Google" id="ProtNLM"/>
    </source>
</evidence>
<evidence type="ECO:0000256" key="4">
    <source>
        <dbReference type="ARBA" id="ARBA00023315"/>
    </source>
</evidence>
<feature type="transmembrane region" description="Helical" evidence="9">
    <location>
        <begin position="184"/>
        <end position="206"/>
    </location>
</feature>
<keyword evidence="3" id="KW-0808">Transferase</keyword>
<evidence type="ECO:0000256" key="9">
    <source>
        <dbReference type="SAM" id="Phobius"/>
    </source>
</evidence>
<evidence type="ECO:0000313" key="13">
    <source>
        <dbReference type="Proteomes" id="UP001211065"/>
    </source>
</evidence>
<comment type="pathway">
    <text evidence="2">Lipid metabolism.</text>
</comment>
<keyword evidence="9" id="KW-0812">Transmembrane</keyword>
<dbReference type="Pfam" id="PF06974">
    <property type="entry name" value="WS_DGAT_C"/>
    <property type="match status" value="1"/>
</dbReference>
<keyword evidence="13" id="KW-1185">Reference proteome</keyword>
<name>A0AAD5U2P3_9FUNG</name>
<dbReference type="Pfam" id="PF03007">
    <property type="entry name" value="WS_DGAT_cat"/>
    <property type="match status" value="1"/>
</dbReference>
<comment type="pathway">
    <text evidence="1">Glycerolipid metabolism; triacylglycerol biosynthesis.</text>
</comment>
<dbReference type="GO" id="GO:0004144">
    <property type="term" value="F:diacylglycerol O-acyltransferase activity"/>
    <property type="evidence" value="ECO:0007669"/>
    <property type="project" value="UniProtKB-EC"/>
</dbReference>
<comment type="caution">
    <text evidence="12">The sequence shown here is derived from an EMBL/GenBank/DDBJ whole genome shotgun (WGS) entry which is preliminary data.</text>
</comment>
<dbReference type="Proteomes" id="UP001211065">
    <property type="component" value="Unassembled WGS sequence"/>
</dbReference>